<comment type="caution">
    <text evidence="1">The sequence shown here is derived from an EMBL/GenBank/DDBJ whole genome shotgun (WGS) entry which is preliminary data.</text>
</comment>
<dbReference type="EMBL" id="CAXKWB010060708">
    <property type="protein sequence ID" value="CAL4183343.1"/>
    <property type="molecule type" value="Genomic_DNA"/>
</dbReference>
<name>A0AAV2SFJ8_MEGNR</name>
<keyword evidence="2" id="KW-1185">Reference proteome</keyword>
<proteinExistence type="predicted"/>
<accession>A0AAV2SFJ8</accession>
<organism evidence="1 2">
    <name type="scientific">Meganyctiphanes norvegica</name>
    <name type="common">Northern krill</name>
    <name type="synonym">Thysanopoda norvegica</name>
    <dbReference type="NCBI Taxonomy" id="48144"/>
    <lineage>
        <taxon>Eukaryota</taxon>
        <taxon>Metazoa</taxon>
        <taxon>Ecdysozoa</taxon>
        <taxon>Arthropoda</taxon>
        <taxon>Crustacea</taxon>
        <taxon>Multicrustacea</taxon>
        <taxon>Malacostraca</taxon>
        <taxon>Eumalacostraca</taxon>
        <taxon>Eucarida</taxon>
        <taxon>Euphausiacea</taxon>
        <taxon>Euphausiidae</taxon>
        <taxon>Meganyctiphanes</taxon>
    </lineage>
</organism>
<dbReference type="AlphaFoldDB" id="A0AAV2SFJ8"/>
<gene>
    <name evidence="1" type="ORF">MNOR_LOCUS35681</name>
</gene>
<protein>
    <submittedName>
        <fullName evidence="1">Uncharacterized protein</fullName>
    </submittedName>
</protein>
<evidence type="ECO:0000313" key="1">
    <source>
        <dbReference type="EMBL" id="CAL4183343.1"/>
    </source>
</evidence>
<dbReference type="Proteomes" id="UP001497623">
    <property type="component" value="Unassembled WGS sequence"/>
</dbReference>
<reference evidence="1 2" key="1">
    <citation type="submission" date="2024-05" db="EMBL/GenBank/DDBJ databases">
        <authorList>
            <person name="Wallberg A."/>
        </authorList>
    </citation>
    <scope>NUCLEOTIDE SEQUENCE [LARGE SCALE GENOMIC DNA]</scope>
</reference>
<evidence type="ECO:0000313" key="2">
    <source>
        <dbReference type="Proteomes" id="UP001497623"/>
    </source>
</evidence>
<feature type="non-terminal residue" evidence="1">
    <location>
        <position position="1"/>
    </location>
</feature>
<sequence>VEVNGLKVSVGHSVNVYYGTDGALLVFTHPHIHKVDGDKDLYCVAIVGTKGLSVALCQYSISGDSYPQWFHLWALPSLASTPSTLLGLCNNYTGIPNPGPTYMLTERTGAVVLNSPQTVVDDFVVTWVAP</sequence>